<reference evidence="8 9" key="1">
    <citation type="submission" date="2020-04" db="EMBL/GenBank/DDBJ databases">
        <authorList>
            <person name="Zhang R."/>
            <person name="Schippers A."/>
        </authorList>
    </citation>
    <scope>NUCLEOTIDE SEQUENCE [LARGE SCALE GENOMIC DNA]</scope>
    <source>
        <strain evidence="8 9">DSM 109850</strain>
    </source>
</reference>
<keyword evidence="5" id="KW-0560">Oxidoreductase</keyword>
<comment type="similarity">
    <text evidence="2">Belongs to the acyl-CoA dehydrogenase family.</text>
</comment>
<evidence type="ECO:0000259" key="7">
    <source>
        <dbReference type="Pfam" id="PF02771"/>
    </source>
</evidence>
<dbReference type="Proteomes" id="UP000533476">
    <property type="component" value="Unassembled WGS sequence"/>
</dbReference>
<evidence type="ECO:0000313" key="8">
    <source>
        <dbReference type="EMBL" id="NMP23311.1"/>
    </source>
</evidence>
<evidence type="ECO:0000259" key="6">
    <source>
        <dbReference type="Pfam" id="PF00441"/>
    </source>
</evidence>
<evidence type="ECO:0000256" key="5">
    <source>
        <dbReference type="ARBA" id="ARBA00023002"/>
    </source>
</evidence>
<organism evidence="8 9">
    <name type="scientific">Sulfobacillus harzensis</name>
    <dbReference type="NCBI Taxonomy" id="2729629"/>
    <lineage>
        <taxon>Bacteria</taxon>
        <taxon>Bacillati</taxon>
        <taxon>Bacillota</taxon>
        <taxon>Clostridia</taxon>
        <taxon>Eubacteriales</taxon>
        <taxon>Clostridiales Family XVII. Incertae Sedis</taxon>
        <taxon>Sulfobacillus</taxon>
    </lineage>
</organism>
<dbReference type="GO" id="GO:0003995">
    <property type="term" value="F:acyl-CoA dehydrogenase activity"/>
    <property type="evidence" value="ECO:0007669"/>
    <property type="project" value="TreeGrafter"/>
</dbReference>
<dbReference type="InterPro" id="IPR009100">
    <property type="entry name" value="AcylCoA_DH/oxidase_NM_dom_sf"/>
</dbReference>
<dbReference type="InterPro" id="IPR036250">
    <property type="entry name" value="AcylCo_DH-like_C"/>
</dbReference>
<evidence type="ECO:0000256" key="3">
    <source>
        <dbReference type="ARBA" id="ARBA00022630"/>
    </source>
</evidence>
<dbReference type="GO" id="GO:0050660">
    <property type="term" value="F:flavin adenine dinucleotide binding"/>
    <property type="evidence" value="ECO:0007669"/>
    <property type="project" value="InterPro"/>
</dbReference>
<dbReference type="Pfam" id="PF00441">
    <property type="entry name" value="Acyl-CoA_dh_1"/>
    <property type="match status" value="1"/>
</dbReference>
<dbReference type="InterPro" id="IPR037069">
    <property type="entry name" value="AcylCoA_DH/ox_N_sf"/>
</dbReference>
<evidence type="ECO:0000256" key="4">
    <source>
        <dbReference type="ARBA" id="ARBA00022827"/>
    </source>
</evidence>
<feature type="domain" description="Acyl-CoA dehydrogenase/oxidase C-terminal" evidence="6">
    <location>
        <begin position="222"/>
        <end position="367"/>
    </location>
</feature>
<protein>
    <submittedName>
        <fullName evidence="8">Acyl-CoA/acyl-ACP dehydrogenase</fullName>
    </submittedName>
</protein>
<evidence type="ECO:0000256" key="1">
    <source>
        <dbReference type="ARBA" id="ARBA00001974"/>
    </source>
</evidence>
<sequence length="382" mass="41705">MDFSYSDEQFMMYDSVLGLMRQEAGPSACRKTYRHGSAVARQLAGKLADQGVLGGGASEAHGGSGLSLLDYALLFEAAGQTLLPFPLVESFVVTTILQAFGEKEQQERWLSAIVSGETIPTIAWGDDSGRFGTGGVQAVRARGRTRLFGRRKFVPFAEISGLVLTPVYSTELNGVFLTLLDPHRAGVEIEPLHSLDGSYPLASLILNGCTVEEGELVWQGGNLWERALALAQVALAQEALGVAEEVFRNTVEYVKVREQFGGPVGRFQAVKHVAAEDYLLLESTRVANRYAAWLVSEGSPEGPLYAKMAKAYASDMARRVTGDAIQLHGGIGFTWDSDVHLYFKRAWRLAQELGRSTDLREQMARRVVDGQLEEGDGYGYSL</sequence>
<dbReference type="Gene3D" id="2.40.110.10">
    <property type="entry name" value="Butyryl-CoA Dehydrogenase, subunit A, domain 2"/>
    <property type="match status" value="1"/>
</dbReference>
<keyword evidence="9" id="KW-1185">Reference proteome</keyword>
<dbReference type="PANTHER" id="PTHR43884">
    <property type="entry name" value="ACYL-COA DEHYDROGENASE"/>
    <property type="match status" value="1"/>
</dbReference>
<dbReference type="InterPro" id="IPR046373">
    <property type="entry name" value="Acyl-CoA_Oxase/DH_mid-dom_sf"/>
</dbReference>
<name>A0A7Y0Q3S9_9FIRM</name>
<feature type="domain" description="Acyl-CoA dehydrogenase/oxidase N-terminal" evidence="7">
    <location>
        <begin position="6"/>
        <end position="117"/>
    </location>
</feature>
<dbReference type="Pfam" id="PF02771">
    <property type="entry name" value="Acyl-CoA_dh_N"/>
    <property type="match status" value="1"/>
</dbReference>
<dbReference type="SUPFAM" id="SSF56645">
    <property type="entry name" value="Acyl-CoA dehydrogenase NM domain-like"/>
    <property type="match status" value="1"/>
</dbReference>
<comment type="cofactor">
    <cofactor evidence="1">
        <name>FAD</name>
        <dbReference type="ChEBI" id="CHEBI:57692"/>
    </cofactor>
</comment>
<dbReference type="AlphaFoldDB" id="A0A7Y0Q3S9"/>
<dbReference type="Gene3D" id="1.20.140.10">
    <property type="entry name" value="Butyryl-CoA Dehydrogenase, subunit A, domain 3"/>
    <property type="match status" value="1"/>
</dbReference>
<keyword evidence="3" id="KW-0285">Flavoprotein</keyword>
<dbReference type="InterPro" id="IPR009075">
    <property type="entry name" value="AcylCo_DH/oxidase_C"/>
</dbReference>
<evidence type="ECO:0000313" key="9">
    <source>
        <dbReference type="Proteomes" id="UP000533476"/>
    </source>
</evidence>
<keyword evidence="4" id="KW-0274">FAD</keyword>
<dbReference type="RefSeq" id="WP_169100471.1">
    <property type="nucleotide sequence ID" value="NZ_JABBVZ010000047.1"/>
</dbReference>
<dbReference type="EMBL" id="JABBVZ010000047">
    <property type="protein sequence ID" value="NMP23311.1"/>
    <property type="molecule type" value="Genomic_DNA"/>
</dbReference>
<evidence type="ECO:0000256" key="2">
    <source>
        <dbReference type="ARBA" id="ARBA00009347"/>
    </source>
</evidence>
<proteinExistence type="inferred from homology"/>
<dbReference type="SUPFAM" id="SSF47203">
    <property type="entry name" value="Acyl-CoA dehydrogenase C-terminal domain-like"/>
    <property type="match status" value="1"/>
</dbReference>
<gene>
    <name evidence="8" type="ORF">HIJ39_13275</name>
</gene>
<comment type="caution">
    <text evidence="8">The sequence shown here is derived from an EMBL/GenBank/DDBJ whole genome shotgun (WGS) entry which is preliminary data.</text>
</comment>
<dbReference type="InterPro" id="IPR013786">
    <property type="entry name" value="AcylCoA_DH/ox_N"/>
</dbReference>
<dbReference type="PANTHER" id="PTHR43884:SF20">
    <property type="entry name" value="ACYL-COA DEHYDROGENASE FADE28"/>
    <property type="match status" value="1"/>
</dbReference>
<accession>A0A7Y0Q3S9</accession>
<dbReference type="Gene3D" id="1.10.540.10">
    <property type="entry name" value="Acyl-CoA dehydrogenase/oxidase, N-terminal domain"/>
    <property type="match status" value="1"/>
</dbReference>
<dbReference type="CDD" id="cd00567">
    <property type="entry name" value="ACAD"/>
    <property type="match status" value="1"/>
</dbReference>